<feature type="domain" description="B12-binding" evidence="7">
    <location>
        <begin position="76"/>
        <end position="216"/>
    </location>
</feature>
<gene>
    <name evidence="9" type="ORF">Enr13x_12150</name>
</gene>
<dbReference type="Pfam" id="PF02310">
    <property type="entry name" value="B12-binding"/>
    <property type="match status" value="1"/>
</dbReference>
<dbReference type="PANTHER" id="PTHR43409:SF7">
    <property type="entry name" value="BLL1977 PROTEIN"/>
    <property type="match status" value="1"/>
</dbReference>
<comment type="cofactor">
    <cofactor evidence="1">
        <name>[4Fe-4S] cluster</name>
        <dbReference type="ChEBI" id="CHEBI:49883"/>
    </cofactor>
</comment>
<reference evidence="9 10" key="1">
    <citation type="submission" date="2019-03" db="EMBL/GenBank/DDBJ databases">
        <title>Deep-cultivation of Planctomycetes and their phenomic and genomic characterization uncovers novel biology.</title>
        <authorList>
            <person name="Wiegand S."/>
            <person name="Jogler M."/>
            <person name="Boedeker C."/>
            <person name="Pinto D."/>
            <person name="Vollmers J."/>
            <person name="Rivas-Marin E."/>
            <person name="Kohn T."/>
            <person name="Peeters S.H."/>
            <person name="Heuer A."/>
            <person name="Rast P."/>
            <person name="Oberbeckmann S."/>
            <person name="Bunk B."/>
            <person name="Jeske O."/>
            <person name="Meyerdierks A."/>
            <person name="Storesund J.E."/>
            <person name="Kallscheuer N."/>
            <person name="Luecker S."/>
            <person name="Lage O.M."/>
            <person name="Pohl T."/>
            <person name="Merkel B.J."/>
            <person name="Hornburger P."/>
            <person name="Mueller R.-W."/>
            <person name="Bruemmer F."/>
            <person name="Labrenz M."/>
            <person name="Spormann A.M."/>
            <person name="Op den Camp H."/>
            <person name="Overmann J."/>
            <person name="Amann R."/>
            <person name="Jetten M.S.M."/>
            <person name="Mascher T."/>
            <person name="Medema M.H."/>
            <person name="Devos D.P."/>
            <person name="Kaster A.-K."/>
            <person name="Ovreas L."/>
            <person name="Rohde M."/>
            <person name="Galperin M.Y."/>
            <person name="Jogler C."/>
        </authorList>
    </citation>
    <scope>NUCLEOTIDE SEQUENCE [LARGE SCALE GENOMIC DNA]</scope>
    <source>
        <strain evidence="9 10">Enr13</strain>
    </source>
</reference>
<proteinExistence type="predicted"/>
<evidence type="ECO:0000256" key="6">
    <source>
        <dbReference type="SAM" id="MobiDB-lite"/>
    </source>
</evidence>
<evidence type="ECO:0000259" key="7">
    <source>
        <dbReference type="PROSITE" id="PS51332"/>
    </source>
</evidence>
<dbReference type="SFLD" id="SFLDS00029">
    <property type="entry name" value="Radical_SAM"/>
    <property type="match status" value="1"/>
</dbReference>
<evidence type="ECO:0000313" key="10">
    <source>
        <dbReference type="Proteomes" id="UP000319004"/>
    </source>
</evidence>
<dbReference type="PROSITE" id="PS51918">
    <property type="entry name" value="RADICAL_SAM"/>
    <property type="match status" value="1"/>
</dbReference>
<dbReference type="InterPro" id="IPR023984">
    <property type="entry name" value="rSAM_ocin_1"/>
</dbReference>
<dbReference type="InterPro" id="IPR006158">
    <property type="entry name" value="Cobalamin-bd"/>
</dbReference>
<dbReference type="KEGG" id="snep:Enr13x_12150"/>
<sequence length="640" mass="72603">MLNPRVVLVSMPWHSTNMPSIQLGINQALLSAHGIETTSCSFYLEWSRFLAQRVFHPEEVLAGIESVSDTFHGVGLGEWIFGVPPLFPPDARLDAEYYRFLVQKRIPARVIDSAFAVRNWVPEFLSQCVSEILEHSPDVVGFTTMFSQNIASLVLAKQLKLQDSDLKVVLGGANCQGEMGAALFRRFPFIDAVVRGESEGVFPELIKQWQSGNSPSELPGICLREADAQRINPAASIASFTMADVPGPDYDEYFQRLSRHPLRPVIDPQIQLPVESSRGCWWGEKSHCTFCGLNGATMSFRSKPAEQFHDQLMDLSQRYRRLRFFSVDNILDMNYHRELLPRLAESPIDFQLFFEVKANLRKSQLRLMRDAGIRTIQPGIESFSTPILKLIRKGTTALQNIRLLKYAAELGVDVVWNVIYGFPNEPIAEYESMAAAAPSLVHLQPPRLVRLVIDRYSPYHADPSAHGLRIIGPAEFYAYIYRERASDVSDLAYHFEAVHADGRDPDQYTHSLKAAIENWNHRYARRPDRLTYQLGPGFVRIHDHRFERPSEIILEGIEAAVYQAIQHGGNAESVRRQLHEHHDLHVPASQLRDVLERFKDQSLAFEDDNRFLALAVNVHDKGDDQTDANPAQQPLPVYAE</sequence>
<dbReference type="GO" id="GO:0005829">
    <property type="term" value="C:cytosol"/>
    <property type="evidence" value="ECO:0007669"/>
    <property type="project" value="TreeGrafter"/>
</dbReference>
<dbReference type="Pfam" id="PF04055">
    <property type="entry name" value="Radical_SAM"/>
    <property type="match status" value="1"/>
</dbReference>
<keyword evidence="2" id="KW-0949">S-adenosyl-L-methionine</keyword>
<dbReference type="Gene3D" id="3.40.50.280">
    <property type="entry name" value="Cobalamin-binding domain"/>
    <property type="match status" value="1"/>
</dbReference>
<dbReference type="InterPro" id="IPR023404">
    <property type="entry name" value="rSAM_horseshoe"/>
</dbReference>
<dbReference type="SFLD" id="SFLDF00324">
    <property type="entry name" value="bacteriocin_maturation"/>
    <property type="match status" value="1"/>
</dbReference>
<dbReference type="AlphaFoldDB" id="A0A518HKK1"/>
<name>A0A518HKK1_9BACT</name>
<evidence type="ECO:0000256" key="2">
    <source>
        <dbReference type="ARBA" id="ARBA00022691"/>
    </source>
</evidence>
<evidence type="ECO:0000256" key="4">
    <source>
        <dbReference type="ARBA" id="ARBA00023004"/>
    </source>
</evidence>
<dbReference type="GO" id="GO:0051536">
    <property type="term" value="F:iron-sulfur cluster binding"/>
    <property type="evidence" value="ECO:0007669"/>
    <property type="project" value="UniProtKB-KW"/>
</dbReference>
<keyword evidence="3" id="KW-0479">Metal-binding</keyword>
<feature type="domain" description="Radical SAM core" evidence="8">
    <location>
        <begin position="266"/>
        <end position="483"/>
    </location>
</feature>
<dbReference type="InterPro" id="IPR058240">
    <property type="entry name" value="rSAM_sf"/>
</dbReference>
<keyword evidence="5" id="KW-0411">Iron-sulfur</keyword>
<dbReference type="RefSeq" id="WP_145385113.1">
    <property type="nucleotide sequence ID" value="NZ_CP037423.1"/>
</dbReference>
<dbReference type="SMART" id="SM00729">
    <property type="entry name" value="Elp3"/>
    <property type="match status" value="1"/>
</dbReference>
<dbReference type="EMBL" id="CP037423">
    <property type="protein sequence ID" value="QDV41377.1"/>
    <property type="molecule type" value="Genomic_DNA"/>
</dbReference>
<evidence type="ECO:0000256" key="3">
    <source>
        <dbReference type="ARBA" id="ARBA00022723"/>
    </source>
</evidence>
<keyword evidence="10" id="KW-1185">Reference proteome</keyword>
<keyword evidence="4" id="KW-0408">Iron</keyword>
<dbReference type="InterPro" id="IPR051198">
    <property type="entry name" value="BchE-like"/>
</dbReference>
<feature type="region of interest" description="Disordered" evidence="6">
    <location>
        <begin position="621"/>
        <end position="640"/>
    </location>
</feature>
<dbReference type="PROSITE" id="PS51332">
    <property type="entry name" value="B12_BINDING"/>
    <property type="match status" value="1"/>
</dbReference>
<protein>
    <submittedName>
        <fullName evidence="9">Radical SAM superfamily protein</fullName>
    </submittedName>
</protein>
<evidence type="ECO:0000256" key="1">
    <source>
        <dbReference type="ARBA" id="ARBA00001966"/>
    </source>
</evidence>
<dbReference type="InterPro" id="IPR007197">
    <property type="entry name" value="rSAM"/>
</dbReference>
<evidence type="ECO:0000256" key="5">
    <source>
        <dbReference type="ARBA" id="ARBA00023014"/>
    </source>
</evidence>
<dbReference type="PANTHER" id="PTHR43409">
    <property type="entry name" value="ANAEROBIC MAGNESIUM-PROTOPORPHYRIN IX MONOMETHYL ESTER CYCLASE-RELATED"/>
    <property type="match status" value="1"/>
</dbReference>
<organism evidence="9 10">
    <name type="scientific">Stieleria neptunia</name>
    <dbReference type="NCBI Taxonomy" id="2527979"/>
    <lineage>
        <taxon>Bacteria</taxon>
        <taxon>Pseudomonadati</taxon>
        <taxon>Planctomycetota</taxon>
        <taxon>Planctomycetia</taxon>
        <taxon>Pirellulales</taxon>
        <taxon>Pirellulaceae</taxon>
        <taxon>Stieleria</taxon>
    </lineage>
</organism>
<dbReference type="GO" id="GO:0031419">
    <property type="term" value="F:cobalamin binding"/>
    <property type="evidence" value="ECO:0007669"/>
    <property type="project" value="InterPro"/>
</dbReference>
<dbReference type="Proteomes" id="UP000319004">
    <property type="component" value="Chromosome"/>
</dbReference>
<evidence type="ECO:0000259" key="8">
    <source>
        <dbReference type="PROSITE" id="PS51918"/>
    </source>
</evidence>
<accession>A0A518HKK1</accession>
<dbReference type="GO" id="GO:0046872">
    <property type="term" value="F:metal ion binding"/>
    <property type="evidence" value="ECO:0007669"/>
    <property type="project" value="UniProtKB-KW"/>
</dbReference>
<dbReference type="SUPFAM" id="SSF102114">
    <property type="entry name" value="Radical SAM enzymes"/>
    <property type="match status" value="1"/>
</dbReference>
<dbReference type="InterPro" id="IPR006638">
    <property type="entry name" value="Elp3/MiaA/NifB-like_rSAM"/>
</dbReference>
<dbReference type="GO" id="GO:0003824">
    <property type="term" value="F:catalytic activity"/>
    <property type="evidence" value="ECO:0007669"/>
    <property type="project" value="InterPro"/>
</dbReference>
<evidence type="ECO:0000313" key="9">
    <source>
        <dbReference type="EMBL" id="QDV41377.1"/>
    </source>
</evidence>
<dbReference type="OrthoDB" id="9801659at2"/>
<dbReference type="Gene3D" id="3.80.30.20">
    <property type="entry name" value="tm_1862 like domain"/>
    <property type="match status" value="1"/>
</dbReference>
<dbReference type="SFLD" id="SFLDG01082">
    <property type="entry name" value="B12-binding_domain_containing"/>
    <property type="match status" value="1"/>
</dbReference>
<dbReference type="NCBIfam" id="TIGR03975">
    <property type="entry name" value="rSAM_ocin_1"/>
    <property type="match status" value="1"/>
</dbReference>